<dbReference type="InterPro" id="IPR011995">
    <property type="entry name" value="OMPdecase_type-2"/>
</dbReference>
<dbReference type="PANTHER" id="PTHR43375">
    <property type="entry name" value="OROTIDINE 5'-PHOSPHATE DECARBOXYLASE"/>
    <property type="match status" value="1"/>
</dbReference>
<keyword evidence="5" id="KW-0456">Lyase</keyword>
<evidence type="ECO:0000256" key="2">
    <source>
        <dbReference type="ARBA" id="ARBA00008847"/>
    </source>
</evidence>
<evidence type="ECO:0000256" key="7">
    <source>
        <dbReference type="NCBIfam" id="TIGR02127"/>
    </source>
</evidence>
<dbReference type="EMBL" id="MFEK01000010">
    <property type="protein sequence ID" value="OGE79021.1"/>
    <property type="molecule type" value="Genomic_DNA"/>
</dbReference>
<comment type="pathway">
    <text evidence="1">Pyrimidine metabolism; UMP biosynthesis via de novo pathway; UMP from orotate: step 2/2.</text>
</comment>
<evidence type="ECO:0000313" key="9">
    <source>
        <dbReference type="EMBL" id="OGE79021.1"/>
    </source>
</evidence>
<dbReference type="InterPro" id="IPR013785">
    <property type="entry name" value="Aldolase_TIM"/>
</dbReference>
<keyword evidence="3" id="KW-0210">Decarboxylase</keyword>
<dbReference type="GO" id="GO:0044205">
    <property type="term" value="P:'de novo' UMP biosynthetic process"/>
    <property type="evidence" value="ECO:0007669"/>
    <property type="project" value="UniProtKB-UniPathway"/>
</dbReference>
<evidence type="ECO:0000313" key="10">
    <source>
        <dbReference type="Proteomes" id="UP000176864"/>
    </source>
</evidence>
<dbReference type="AlphaFoldDB" id="A0A1F5NMW2"/>
<dbReference type="Pfam" id="PF00215">
    <property type="entry name" value="OMPdecase"/>
    <property type="match status" value="1"/>
</dbReference>
<evidence type="ECO:0000256" key="3">
    <source>
        <dbReference type="ARBA" id="ARBA00022793"/>
    </source>
</evidence>
<dbReference type="STRING" id="1817824.A2751_00995"/>
<dbReference type="GO" id="GO:0004590">
    <property type="term" value="F:orotidine-5'-phosphate decarboxylase activity"/>
    <property type="evidence" value="ECO:0007669"/>
    <property type="project" value="UniProtKB-UniRule"/>
</dbReference>
<dbReference type="PANTHER" id="PTHR43375:SF1">
    <property type="entry name" value="OROTIDINE 5'-PHOSPHATE DECARBOXYLASE"/>
    <property type="match status" value="1"/>
</dbReference>
<evidence type="ECO:0000259" key="8">
    <source>
        <dbReference type="SMART" id="SM00934"/>
    </source>
</evidence>
<comment type="catalytic activity">
    <reaction evidence="6">
        <text>orotidine 5'-phosphate + H(+) = UMP + CO2</text>
        <dbReference type="Rhea" id="RHEA:11596"/>
        <dbReference type="ChEBI" id="CHEBI:15378"/>
        <dbReference type="ChEBI" id="CHEBI:16526"/>
        <dbReference type="ChEBI" id="CHEBI:57538"/>
        <dbReference type="ChEBI" id="CHEBI:57865"/>
        <dbReference type="EC" id="4.1.1.23"/>
    </reaction>
</comment>
<protein>
    <recommendedName>
        <fullName evidence="7">Orotidine-5'-phosphate decarboxylase</fullName>
        <ecNumber evidence="7">4.1.1.23</ecNumber>
    </recommendedName>
</protein>
<accession>A0A1F5NMW2</accession>
<feature type="domain" description="Orotidine 5'-phosphate decarboxylase" evidence="8">
    <location>
        <begin position="17"/>
        <end position="257"/>
    </location>
</feature>
<proteinExistence type="inferred from homology"/>
<dbReference type="NCBIfam" id="TIGR02127">
    <property type="entry name" value="pyrF_sub2"/>
    <property type="match status" value="1"/>
</dbReference>
<dbReference type="SUPFAM" id="SSF51366">
    <property type="entry name" value="Ribulose-phoshate binding barrel"/>
    <property type="match status" value="1"/>
</dbReference>
<comment type="similarity">
    <text evidence="2">Belongs to the OMP decarboxylase family. Type 2 subfamily.</text>
</comment>
<sequence>MNPIDRYNSCVDEINSLLCVGLDSDLTKLPQEFQTMSQPQLAFNRYIINETHKYAAAYKLNLAFYESRGESGITELKLTMDYLHKKHPEIFTICDAKRADIGNTNAGYVTAFFDYFGFDAITLHPYLGREALQPFLVRYDKVSIILCRTSNTGAGEFQDLISNEKPLWQIVAEKVSSEWNENQNCMLVVGATYPAELKKVREITGDMTLLVPGIGAQGGDVKAAVEAGLNSEKKGMIINAARSIIFAKDPGKEAKKLRDEINQYRNV</sequence>
<evidence type="ECO:0000256" key="4">
    <source>
        <dbReference type="ARBA" id="ARBA00022975"/>
    </source>
</evidence>
<keyword evidence="4" id="KW-0665">Pyrimidine biosynthesis</keyword>
<dbReference type="Proteomes" id="UP000176864">
    <property type="component" value="Unassembled WGS sequence"/>
</dbReference>
<evidence type="ECO:0000256" key="1">
    <source>
        <dbReference type="ARBA" id="ARBA00004861"/>
    </source>
</evidence>
<name>A0A1F5NMW2_9BACT</name>
<dbReference type="InterPro" id="IPR001754">
    <property type="entry name" value="OMPdeCOase_dom"/>
</dbReference>
<comment type="caution">
    <text evidence="9">The sequence shown here is derived from an EMBL/GenBank/DDBJ whole genome shotgun (WGS) entry which is preliminary data.</text>
</comment>
<evidence type="ECO:0000256" key="5">
    <source>
        <dbReference type="ARBA" id="ARBA00023239"/>
    </source>
</evidence>
<dbReference type="CDD" id="cd04725">
    <property type="entry name" value="OMP_decarboxylase_like"/>
    <property type="match status" value="1"/>
</dbReference>
<reference evidence="9 10" key="1">
    <citation type="journal article" date="2016" name="Nat. Commun.">
        <title>Thousands of microbial genomes shed light on interconnected biogeochemical processes in an aquifer system.</title>
        <authorList>
            <person name="Anantharaman K."/>
            <person name="Brown C.T."/>
            <person name="Hug L.A."/>
            <person name="Sharon I."/>
            <person name="Castelle C.J."/>
            <person name="Probst A.J."/>
            <person name="Thomas B.C."/>
            <person name="Singh A."/>
            <person name="Wilkins M.J."/>
            <person name="Karaoz U."/>
            <person name="Brodie E.L."/>
            <person name="Williams K.H."/>
            <person name="Hubbard S.S."/>
            <person name="Banfield J.F."/>
        </authorList>
    </citation>
    <scope>NUCLEOTIDE SEQUENCE [LARGE SCALE GENOMIC DNA]</scope>
</reference>
<dbReference type="GO" id="GO:0006207">
    <property type="term" value="P:'de novo' pyrimidine nucleobase biosynthetic process"/>
    <property type="evidence" value="ECO:0007669"/>
    <property type="project" value="InterPro"/>
</dbReference>
<dbReference type="EC" id="4.1.1.23" evidence="7"/>
<dbReference type="Gene3D" id="3.20.20.70">
    <property type="entry name" value="Aldolase class I"/>
    <property type="match status" value="1"/>
</dbReference>
<gene>
    <name evidence="9" type="ORF">A2751_00995</name>
</gene>
<organism evidence="9 10">
    <name type="scientific">Candidatus Doudnabacteria bacterium RIFCSPHIGHO2_01_FULL_46_14</name>
    <dbReference type="NCBI Taxonomy" id="1817824"/>
    <lineage>
        <taxon>Bacteria</taxon>
        <taxon>Candidatus Doudnaibacteriota</taxon>
    </lineage>
</organism>
<dbReference type="InterPro" id="IPR011060">
    <property type="entry name" value="RibuloseP-bd_barrel"/>
</dbReference>
<evidence type="ECO:0000256" key="6">
    <source>
        <dbReference type="ARBA" id="ARBA00049157"/>
    </source>
</evidence>
<dbReference type="UniPathway" id="UPA00070">
    <property type="reaction ID" value="UER00120"/>
</dbReference>
<dbReference type="SMART" id="SM00934">
    <property type="entry name" value="OMPdecase"/>
    <property type="match status" value="1"/>
</dbReference>